<evidence type="ECO:0000313" key="1">
    <source>
        <dbReference type="EMBL" id="KAG4305597.1"/>
    </source>
</evidence>
<gene>
    <name evidence="1" type="ORF">PORY_001153</name>
</gene>
<protein>
    <submittedName>
        <fullName evidence="1">Uncharacterized protein</fullName>
    </submittedName>
</protein>
<comment type="caution">
    <text evidence="1">The sequence shown here is derived from an EMBL/GenBank/DDBJ whole genome shotgun (WGS) entry which is preliminary data.</text>
</comment>
<sequence length="131" mass="14820">MSKVYPRRTLKAILKAHTPQCRLAKNVDVLVYLDYLLFLSTLVRVATTQARQTREKTLRAASIQKTVQFDAQQAVDRYRRKYGSVDGWLSEHVSQPSGWNDRPLGGRTWGRRLGRVDDIRVPPCGSCCGGS</sequence>
<accession>A0ACB7CCW2</accession>
<evidence type="ECO:0000313" key="2">
    <source>
        <dbReference type="Proteomes" id="UP000768646"/>
    </source>
</evidence>
<keyword evidence="2" id="KW-1185">Reference proteome</keyword>
<dbReference type="Proteomes" id="UP000768646">
    <property type="component" value="Unassembled WGS sequence"/>
</dbReference>
<organism evidence="1 2">
    <name type="scientific">Pneumocystis oryctolagi</name>
    <dbReference type="NCBI Taxonomy" id="42067"/>
    <lineage>
        <taxon>Eukaryota</taxon>
        <taxon>Fungi</taxon>
        <taxon>Dikarya</taxon>
        <taxon>Ascomycota</taxon>
        <taxon>Taphrinomycotina</taxon>
        <taxon>Pneumocystomycetes</taxon>
        <taxon>Pneumocystaceae</taxon>
        <taxon>Pneumocystis</taxon>
    </lineage>
</organism>
<proteinExistence type="predicted"/>
<reference evidence="1 2" key="1">
    <citation type="journal article" date="2021" name="Commun. Biol.">
        <title>Genomic insights into the host specific adaptation of the Pneumocystis genus.</title>
        <authorList>
            <person name="Cisse O.H."/>
            <person name="Ma L."/>
            <person name="Dekker J.P."/>
            <person name="Khil P.P."/>
            <person name="Youn J.-H."/>
            <person name="Brenchley J.M."/>
            <person name="Blair R."/>
            <person name="Pahar B."/>
            <person name="Chabe M."/>
            <person name="Van Rompay K.K.A."/>
            <person name="Keesler R."/>
            <person name="Sukura A."/>
            <person name="Hirsch V."/>
            <person name="Kutty G."/>
            <person name="Liu Y."/>
            <person name="Peng L."/>
            <person name="Chen J."/>
            <person name="Song J."/>
            <person name="Weissenbacher-Lang C."/>
            <person name="Xu J."/>
            <person name="Upham N.S."/>
            <person name="Stajich J.E."/>
            <person name="Cuomo C.A."/>
            <person name="Cushion M.T."/>
            <person name="Kovacs J.A."/>
        </authorList>
    </citation>
    <scope>NUCLEOTIDE SEQUENCE [LARGE SCALE GENOMIC DNA]</scope>
    <source>
        <strain evidence="1 2">RABM</strain>
    </source>
</reference>
<dbReference type="EMBL" id="JABTEG010000003">
    <property type="protein sequence ID" value="KAG4305597.1"/>
    <property type="molecule type" value="Genomic_DNA"/>
</dbReference>
<name>A0ACB7CCW2_9ASCO</name>